<organism evidence="1 2">
    <name type="scientific">Brachionus plicatilis</name>
    <name type="common">Marine rotifer</name>
    <name type="synonym">Brachionus muelleri</name>
    <dbReference type="NCBI Taxonomy" id="10195"/>
    <lineage>
        <taxon>Eukaryota</taxon>
        <taxon>Metazoa</taxon>
        <taxon>Spiralia</taxon>
        <taxon>Gnathifera</taxon>
        <taxon>Rotifera</taxon>
        <taxon>Eurotatoria</taxon>
        <taxon>Monogononta</taxon>
        <taxon>Pseudotrocha</taxon>
        <taxon>Ploima</taxon>
        <taxon>Brachionidae</taxon>
        <taxon>Brachionus</taxon>
    </lineage>
</organism>
<comment type="caution">
    <text evidence="1">The sequence shown here is derived from an EMBL/GenBank/DDBJ whole genome shotgun (WGS) entry which is preliminary data.</text>
</comment>
<dbReference type="EMBL" id="REGN01003927">
    <property type="protein sequence ID" value="RNA20043.1"/>
    <property type="molecule type" value="Genomic_DNA"/>
</dbReference>
<evidence type="ECO:0000313" key="2">
    <source>
        <dbReference type="Proteomes" id="UP000276133"/>
    </source>
</evidence>
<dbReference type="Proteomes" id="UP000276133">
    <property type="component" value="Unassembled WGS sequence"/>
</dbReference>
<sequence length="116" mass="13829">MGGQNTGQLFVGRNFPHIWNIVYFLTKEFCQNYYEKIRKGTCRDDEFILKELSFCHKGHDRFGFEWCYDNCILSKNENRQSLLYKEPDFTGTLMAIKQRDIVNFGTKNKNQNLKLK</sequence>
<protein>
    <submittedName>
        <fullName evidence="1">Uncharacterized protein</fullName>
    </submittedName>
</protein>
<proteinExistence type="predicted"/>
<gene>
    <name evidence="1" type="ORF">BpHYR1_003332</name>
</gene>
<keyword evidence="2" id="KW-1185">Reference proteome</keyword>
<evidence type="ECO:0000313" key="1">
    <source>
        <dbReference type="EMBL" id="RNA20043.1"/>
    </source>
</evidence>
<accession>A0A3M7R8T5</accession>
<name>A0A3M7R8T5_BRAPC</name>
<dbReference type="AlphaFoldDB" id="A0A3M7R8T5"/>
<reference evidence="1 2" key="1">
    <citation type="journal article" date="2018" name="Sci. Rep.">
        <title>Genomic signatures of local adaptation to the degree of environmental predictability in rotifers.</title>
        <authorList>
            <person name="Franch-Gras L."/>
            <person name="Hahn C."/>
            <person name="Garcia-Roger E.M."/>
            <person name="Carmona M.J."/>
            <person name="Serra M."/>
            <person name="Gomez A."/>
        </authorList>
    </citation>
    <scope>NUCLEOTIDE SEQUENCE [LARGE SCALE GENOMIC DNA]</scope>
    <source>
        <strain evidence="1">HYR1</strain>
    </source>
</reference>